<feature type="compositionally biased region" description="Polar residues" evidence="1">
    <location>
        <begin position="304"/>
        <end position="315"/>
    </location>
</feature>
<feature type="region of interest" description="Disordered" evidence="1">
    <location>
        <begin position="178"/>
        <end position="203"/>
    </location>
</feature>
<evidence type="ECO:0000313" key="2">
    <source>
        <dbReference type="EMBL" id="TEB31205.1"/>
    </source>
</evidence>
<protein>
    <submittedName>
        <fullName evidence="2">Uncharacterized protein</fullName>
    </submittedName>
</protein>
<proteinExistence type="predicted"/>
<feature type="region of interest" description="Disordered" evidence="1">
    <location>
        <begin position="125"/>
        <end position="163"/>
    </location>
</feature>
<evidence type="ECO:0000256" key="1">
    <source>
        <dbReference type="SAM" id="MobiDB-lite"/>
    </source>
</evidence>
<dbReference type="EMBL" id="QPFP01000019">
    <property type="protein sequence ID" value="TEB31205.1"/>
    <property type="molecule type" value="Genomic_DNA"/>
</dbReference>
<accession>A0A4Y7TAK4</accession>
<evidence type="ECO:0000313" key="3">
    <source>
        <dbReference type="Proteomes" id="UP000298030"/>
    </source>
</evidence>
<comment type="caution">
    <text evidence="2">The sequence shown here is derived from an EMBL/GenBank/DDBJ whole genome shotgun (WGS) entry which is preliminary data.</text>
</comment>
<feature type="region of interest" description="Disordered" evidence="1">
    <location>
        <begin position="296"/>
        <end position="315"/>
    </location>
</feature>
<gene>
    <name evidence="2" type="ORF">FA13DRAFT_1709668</name>
</gene>
<dbReference type="Proteomes" id="UP000298030">
    <property type="component" value="Unassembled WGS sequence"/>
</dbReference>
<keyword evidence="3" id="KW-1185">Reference proteome</keyword>
<sequence>MAILIATPAAFELRRTRGLGLPSPEPISFAPSSALPKRTSCSDSSTRKLRDVVPTSRCDAGKQFSLLSYAAREYGTSATLTFVDWLKCMHAVPCLPRNSVTWRAAIIWRRRSAQPQASNLRLRTQERKRLSAKRSPFATSQFRVSAAPDRTSSNTREPFPVSTFGRAMEGSLSEECERRGQEGDGGRFLAPKGGGDGFGRKEGGKKLEEGVLTEIDGGSATRLGGFDDGSIVADCFIPQFRPFLVLRLPHTPSTAQPVSMPNPLVMRSGSAPTVRLRTNRSSLWLPSPHALTLVGEKPGIGDTDGSNLASAQGLA</sequence>
<organism evidence="2 3">
    <name type="scientific">Coprinellus micaceus</name>
    <name type="common">Glistening ink-cap mushroom</name>
    <name type="synonym">Coprinus micaceus</name>
    <dbReference type="NCBI Taxonomy" id="71717"/>
    <lineage>
        <taxon>Eukaryota</taxon>
        <taxon>Fungi</taxon>
        <taxon>Dikarya</taxon>
        <taxon>Basidiomycota</taxon>
        <taxon>Agaricomycotina</taxon>
        <taxon>Agaricomycetes</taxon>
        <taxon>Agaricomycetidae</taxon>
        <taxon>Agaricales</taxon>
        <taxon>Agaricineae</taxon>
        <taxon>Psathyrellaceae</taxon>
        <taxon>Coprinellus</taxon>
    </lineage>
</organism>
<dbReference type="AlphaFoldDB" id="A0A4Y7TAK4"/>
<name>A0A4Y7TAK4_COPMI</name>
<reference evidence="2 3" key="1">
    <citation type="journal article" date="2019" name="Nat. Ecol. Evol.">
        <title>Megaphylogeny resolves global patterns of mushroom evolution.</title>
        <authorList>
            <person name="Varga T."/>
            <person name="Krizsan K."/>
            <person name="Foldi C."/>
            <person name="Dima B."/>
            <person name="Sanchez-Garcia M."/>
            <person name="Sanchez-Ramirez S."/>
            <person name="Szollosi G.J."/>
            <person name="Szarkandi J.G."/>
            <person name="Papp V."/>
            <person name="Albert L."/>
            <person name="Andreopoulos W."/>
            <person name="Angelini C."/>
            <person name="Antonin V."/>
            <person name="Barry K.W."/>
            <person name="Bougher N.L."/>
            <person name="Buchanan P."/>
            <person name="Buyck B."/>
            <person name="Bense V."/>
            <person name="Catcheside P."/>
            <person name="Chovatia M."/>
            <person name="Cooper J."/>
            <person name="Damon W."/>
            <person name="Desjardin D."/>
            <person name="Finy P."/>
            <person name="Geml J."/>
            <person name="Haridas S."/>
            <person name="Hughes K."/>
            <person name="Justo A."/>
            <person name="Karasinski D."/>
            <person name="Kautmanova I."/>
            <person name="Kiss B."/>
            <person name="Kocsube S."/>
            <person name="Kotiranta H."/>
            <person name="LaButti K.M."/>
            <person name="Lechner B.E."/>
            <person name="Liimatainen K."/>
            <person name="Lipzen A."/>
            <person name="Lukacs Z."/>
            <person name="Mihaltcheva S."/>
            <person name="Morgado L.N."/>
            <person name="Niskanen T."/>
            <person name="Noordeloos M.E."/>
            <person name="Ohm R.A."/>
            <person name="Ortiz-Santana B."/>
            <person name="Ovrebo C."/>
            <person name="Racz N."/>
            <person name="Riley R."/>
            <person name="Savchenko A."/>
            <person name="Shiryaev A."/>
            <person name="Soop K."/>
            <person name="Spirin V."/>
            <person name="Szebenyi C."/>
            <person name="Tomsovsky M."/>
            <person name="Tulloss R.E."/>
            <person name="Uehling J."/>
            <person name="Grigoriev I.V."/>
            <person name="Vagvolgyi C."/>
            <person name="Papp T."/>
            <person name="Martin F.M."/>
            <person name="Miettinen O."/>
            <person name="Hibbett D.S."/>
            <person name="Nagy L.G."/>
        </authorList>
    </citation>
    <scope>NUCLEOTIDE SEQUENCE [LARGE SCALE GENOMIC DNA]</scope>
    <source>
        <strain evidence="2 3">FP101781</strain>
    </source>
</reference>